<dbReference type="Proteomes" id="UP000838748">
    <property type="component" value="Unassembled WGS sequence"/>
</dbReference>
<dbReference type="PROSITE" id="PS51833">
    <property type="entry name" value="HDOD"/>
    <property type="match status" value="1"/>
</dbReference>
<dbReference type="PANTHER" id="PTHR33525:SF6">
    <property type="entry name" value="HDOD DOMAIN-CONTAINING PROTEIN"/>
    <property type="match status" value="1"/>
</dbReference>
<protein>
    <recommendedName>
        <fullName evidence="1">HDOD domain-containing protein</fullName>
    </recommendedName>
</protein>
<dbReference type="EMBL" id="CAKLDM010000001">
    <property type="protein sequence ID" value="CAH0535859.1"/>
    <property type="molecule type" value="Genomic_DNA"/>
</dbReference>
<proteinExistence type="predicted"/>
<reference evidence="2" key="1">
    <citation type="submission" date="2021-11" db="EMBL/GenBank/DDBJ databases">
        <authorList>
            <person name="Rodrigo-Torres L."/>
            <person name="Arahal R. D."/>
            <person name="Lucena T."/>
        </authorList>
    </citation>
    <scope>NUCLEOTIDE SEQUENCE</scope>
    <source>
        <strain evidence="2">CECT 7928</strain>
    </source>
</reference>
<dbReference type="PANTHER" id="PTHR33525">
    <property type="match status" value="1"/>
</dbReference>
<name>A0ABM8ZYA0_9VIBR</name>
<feature type="domain" description="HDOD" evidence="1">
    <location>
        <begin position="13"/>
        <end position="204"/>
    </location>
</feature>
<gene>
    <name evidence="2" type="ORF">VMF7928_00021</name>
</gene>
<evidence type="ECO:0000259" key="1">
    <source>
        <dbReference type="PROSITE" id="PS51833"/>
    </source>
</evidence>
<dbReference type="RefSeq" id="WP_237359441.1">
    <property type="nucleotide sequence ID" value="NZ_CAKLDM010000001.1"/>
</dbReference>
<comment type="caution">
    <text evidence="2">The sequence shown here is derived from an EMBL/GenBank/DDBJ whole genome shotgun (WGS) entry which is preliminary data.</text>
</comment>
<evidence type="ECO:0000313" key="3">
    <source>
        <dbReference type="Proteomes" id="UP000838748"/>
    </source>
</evidence>
<dbReference type="Gene3D" id="1.10.3210.10">
    <property type="entry name" value="Hypothetical protein af1432"/>
    <property type="match status" value="1"/>
</dbReference>
<evidence type="ECO:0000313" key="2">
    <source>
        <dbReference type="EMBL" id="CAH0535859.1"/>
    </source>
</evidence>
<organism evidence="2 3">
    <name type="scientific">Vibrio marisflavi CECT 7928</name>
    <dbReference type="NCBI Taxonomy" id="634439"/>
    <lineage>
        <taxon>Bacteria</taxon>
        <taxon>Pseudomonadati</taxon>
        <taxon>Pseudomonadota</taxon>
        <taxon>Gammaproteobacteria</taxon>
        <taxon>Vibrionales</taxon>
        <taxon>Vibrionaceae</taxon>
        <taxon>Vibrio</taxon>
    </lineage>
</organism>
<accession>A0ABM8ZYA0</accession>
<dbReference type="InterPro" id="IPR013976">
    <property type="entry name" value="HDOD"/>
</dbReference>
<dbReference type="InterPro" id="IPR052340">
    <property type="entry name" value="RNase_Y/CdgJ"/>
</dbReference>
<dbReference type="Pfam" id="PF08668">
    <property type="entry name" value="HDOD"/>
    <property type="match status" value="1"/>
</dbReference>
<dbReference type="SUPFAM" id="SSF109604">
    <property type="entry name" value="HD-domain/PDEase-like"/>
    <property type="match status" value="1"/>
</dbReference>
<keyword evidence="3" id="KW-1185">Reference proteome</keyword>
<sequence length="276" mass="30499">MSHTPLITRINELPRIQKVLQELLDMVNQEEVDFSSLSEKISMDQVLSARLLRLANSAHFGASKSVSSVNEALIRVGTGPVRTLVVASVLSGVFDNVPTLDMNEYWCDTFEVSVIASKLADKTGLDGNEVFTIGVLHNIGELMIHTLVPEQAQQIVEKVNQGENVFDAQEETLDVSAPTLGARLAKNWNFPAEMVDAIAHFHQPREAELSPKLAVILHFAHSIHNNWESMDTESQKSDYIEKHPDSRLLSIPAEFAHIIDQSVGDGKELASQLLSN</sequence>